<dbReference type="InterPro" id="IPR038607">
    <property type="entry name" value="PhoD-like_sf"/>
</dbReference>
<feature type="signal peptide" evidence="1">
    <location>
        <begin position="1"/>
        <end position="27"/>
    </location>
</feature>
<dbReference type="InterPro" id="IPR006311">
    <property type="entry name" value="TAT_signal"/>
</dbReference>
<evidence type="ECO:0000256" key="1">
    <source>
        <dbReference type="SAM" id="SignalP"/>
    </source>
</evidence>
<gene>
    <name evidence="4" type="ORF">GCM10009096_22100</name>
</gene>
<dbReference type="InterPro" id="IPR018946">
    <property type="entry name" value="PhoD-like_MPP"/>
</dbReference>
<evidence type="ECO:0000259" key="3">
    <source>
        <dbReference type="Pfam" id="PF16655"/>
    </source>
</evidence>
<name>A0ABP3KGX3_9SPHN</name>
<reference evidence="5" key="1">
    <citation type="journal article" date="2019" name="Int. J. Syst. Evol. Microbiol.">
        <title>The Global Catalogue of Microorganisms (GCM) 10K type strain sequencing project: providing services to taxonomists for standard genome sequencing and annotation.</title>
        <authorList>
            <consortium name="The Broad Institute Genomics Platform"/>
            <consortium name="The Broad Institute Genome Sequencing Center for Infectious Disease"/>
            <person name="Wu L."/>
            <person name="Ma J."/>
        </authorList>
    </citation>
    <scope>NUCLEOTIDE SEQUENCE [LARGE SCALE GENOMIC DNA]</scope>
    <source>
        <strain evidence="5">JCM 14162</strain>
    </source>
</reference>
<dbReference type="Gene3D" id="3.60.21.70">
    <property type="entry name" value="PhoD-like phosphatase"/>
    <property type="match status" value="1"/>
</dbReference>
<keyword evidence="5" id="KW-1185">Reference proteome</keyword>
<dbReference type="InterPro" id="IPR032093">
    <property type="entry name" value="PhoD_N"/>
</dbReference>
<dbReference type="Proteomes" id="UP001500713">
    <property type="component" value="Unassembled WGS sequence"/>
</dbReference>
<dbReference type="CDD" id="cd07389">
    <property type="entry name" value="MPP_PhoD"/>
    <property type="match status" value="1"/>
</dbReference>
<dbReference type="InterPro" id="IPR052900">
    <property type="entry name" value="Phospholipid_Metab_Enz"/>
</dbReference>
<dbReference type="Gene3D" id="2.60.40.380">
    <property type="entry name" value="Purple acid phosphatase-like, N-terminal"/>
    <property type="match status" value="1"/>
</dbReference>
<dbReference type="PANTHER" id="PTHR43606:SF2">
    <property type="entry name" value="ALKALINE PHOSPHATASE FAMILY PROTEIN (AFU_ORTHOLOGUE AFUA_5G03860)"/>
    <property type="match status" value="1"/>
</dbReference>
<dbReference type="SUPFAM" id="SSF56300">
    <property type="entry name" value="Metallo-dependent phosphatases"/>
    <property type="match status" value="1"/>
</dbReference>
<feature type="chain" id="PRO_5045863629" evidence="1">
    <location>
        <begin position="28"/>
        <end position="546"/>
    </location>
</feature>
<evidence type="ECO:0000313" key="4">
    <source>
        <dbReference type="EMBL" id="GAA0479720.1"/>
    </source>
</evidence>
<dbReference type="Pfam" id="PF09423">
    <property type="entry name" value="PhoD"/>
    <property type="match status" value="1"/>
</dbReference>
<dbReference type="PANTHER" id="PTHR43606">
    <property type="entry name" value="PHOSPHATASE, PUTATIVE (AFU_ORTHOLOGUE AFUA_6G08710)-RELATED"/>
    <property type="match status" value="1"/>
</dbReference>
<feature type="domain" description="Phospholipase D N-terminal" evidence="3">
    <location>
        <begin position="37"/>
        <end position="124"/>
    </location>
</feature>
<accession>A0ABP3KGX3</accession>
<dbReference type="RefSeq" id="WP_229953724.1">
    <property type="nucleotide sequence ID" value="NZ_BAAAEM010000003.1"/>
</dbReference>
<feature type="domain" description="PhoD-like phosphatase metallophosphatase" evidence="2">
    <location>
        <begin position="135"/>
        <end position="515"/>
    </location>
</feature>
<dbReference type="PROSITE" id="PS51318">
    <property type="entry name" value="TAT"/>
    <property type="match status" value="1"/>
</dbReference>
<organism evidence="4 5">
    <name type="scientific">Parasphingorhabdus litoris</name>
    <dbReference type="NCBI Taxonomy" id="394733"/>
    <lineage>
        <taxon>Bacteria</taxon>
        <taxon>Pseudomonadati</taxon>
        <taxon>Pseudomonadota</taxon>
        <taxon>Alphaproteobacteria</taxon>
        <taxon>Sphingomonadales</taxon>
        <taxon>Sphingomonadaceae</taxon>
        <taxon>Parasphingorhabdus</taxon>
    </lineage>
</organism>
<proteinExistence type="predicted"/>
<dbReference type="Pfam" id="PF16655">
    <property type="entry name" value="PhoD_N"/>
    <property type="match status" value="1"/>
</dbReference>
<protein>
    <submittedName>
        <fullName evidence="4">Alkaline phosphatase D family protein</fullName>
    </submittedName>
</protein>
<comment type="caution">
    <text evidence="4">The sequence shown here is derived from an EMBL/GenBank/DDBJ whole genome shotgun (WGS) entry which is preliminary data.</text>
</comment>
<evidence type="ECO:0000313" key="5">
    <source>
        <dbReference type="Proteomes" id="UP001500713"/>
    </source>
</evidence>
<keyword evidence="1" id="KW-0732">Signal</keyword>
<dbReference type="EMBL" id="BAAAEM010000003">
    <property type="protein sequence ID" value="GAA0479720.1"/>
    <property type="molecule type" value="Genomic_DNA"/>
</dbReference>
<dbReference type="InterPro" id="IPR029052">
    <property type="entry name" value="Metallo-depent_PP-like"/>
</dbReference>
<evidence type="ECO:0000259" key="2">
    <source>
        <dbReference type="Pfam" id="PF09423"/>
    </source>
</evidence>
<sequence>MTMKIDRRQLMALGTFGLGAMSAPAYATMAKARGFTHGVASGEPSQNSVLLWTRFVGGGESKLTVEMAQNVDFSGAKMVGEVTALASRDHIAKFIVPDLTPGQWYFYRFVAPDGSKSMIGRTRTLPQGPTQKFNLGVFGCSNLPFGYFNAYAHAAQRSDLDMVMHTGDYLYEYPVGTYPSEKQMLAGRMIDPGHEIVELADYRLRYAAYRSDPDLQRVHQLYPMVAMWDDHEFTNDAHMSGAQNHQPKTEGDWEVRKRVAEQVYREWMPVRDLDLNLGRWSEYQIGDLATLILTESRIGGRSEPADLAAALQGQEDIQTALETFRDSTWQDPERQMLGAVQEAWLAEAMRKSRVSGTKWQVWGQQCVMGELRLPQEAVNWLADDAPAFAKARVAVGALASKVGLPINLDSWDGYPKARERALMGAQEADADLIVLSGDSHNGWAFNLETSGGAAGVEFGGHSVTSPGLESYLSGADPVTAARAVRETNSQLQWCDTSNRGYMTVSLTPDKATSTWHFLDTIRAKSTAMKGSESRSVMHGQRSLMAV</sequence>